<feature type="domain" description="TnsA endonuclease N-terminal" evidence="1">
    <location>
        <begin position="84"/>
        <end position="157"/>
    </location>
</feature>
<dbReference type="InterPro" id="IPR014833">
    <property type="entry name" value="TnsA_N"/>
</dbReference>
<dbReference type="NCBIfam" id="NF033179">
    <property type="entry name" value="TnsA_like_Actin"/>
    <property type="match status" value="1"/>
</dbReference>
<dbReference type="Pfam" id="PF08722">
    <property type="entry name" value="Tn7_TnsA-like_N"/>
    <property type="match status" value="1"/>
</dbReference>
<comment type="caution">
    <text evidence="2">The sequence shown here is derived from an EMBL/GenBank/DDBJ whole genome shotgun (WGS) entry which is preliminary data.</text>
</comment>
<proteinExistence type="predicted"/>
<evidence type="ECO:0000259" key="1">
    <source>
        <dbReference type="Pfam" id="PF08722"/>
    </source>
</evidence>
<accession>A0A1S2QFD3</accession>
<dbReference type="AlphaFoldDB" id="A0A1S2QFD3"/>
<organism evidence="2 3">
    <name type="scientific">Streptomyces monashensis</name>
    <dbReference type="NCBI Taxonomy" id="1678012"/>
    <lineage>
        <taxon>Bacteria</taxon>
        <taxon>Bacillati</taxon>
        <taxon>Actinomycetota</taxon>
        <taxon>Actinomycetes</taxon>
        <taxon>Kitasatosporales</taxon>
        <taxon>Streptomycetaceae</taxon>
        <taxon>Streptomyces</taxon>
    </lineage>
</organism>
<dbReference type="InterPro" id="IPR011856">
    <property type="entry name" value="tRNA_endonuc-like_dom_sf"/>
</dbReference>
<name>A0A1S2QFD3_9ACTN</name>
<protein>
    <recommendedName>
        <fullName evidence="1">TnsA endonuclease N-terminal domain-containing protein</fullName>
    </recommendedName>
</protein>
<sequence>MVAIRERGAAEAAVWIRYGVDEVRQVPFGRLGQRHFEGSVPWRAMRSRRGQAHLPGSYWSSTAGTQVIFESQLELARLLLADFDPDVIGIRAQPCWVRSKVKGRVRRHVPDFLLTLRSGLVRVVNVKPADRARDPKVREALAWPGELFAAQGWLYEVWSGCEPVVLRNVRFLAGFRRPWVVDSALVDRARELVKDGDELAVAEHRLSAYGKREDVRPALLSLLWRGYWRTDLTRPLGGRSALRRVS</sequence>
<gene>
    <name evidence="2" type="ORF">BIV23_15220</name>
</gene>
<dbReference type="EMBL" id="MLYO01000025">
    <property type="protein sequence ID" value="OIK04858.1"/>
    <property type="molecule type" value="Genomic_DNA"/>
</dbReference>
<dbReference type="Gene3D" id="3.40.1350.10">
    <property type="match status" value="1"/>
</dbReference>
<keyword evidence="3" id="KW-1185">Reference proteome</keyword>
<dbReference type="Proteomes" id="UP000179642">
    <property type="component" value="Unassembled WGS sequence"/>
</dbReference>
<evidence type="ECO:0000313" key="3">
    <source>
        <dbReference type="Proteomes" id="UP000179642"/>
    </source>
</evidence>
<dbReference type="GO" id="GO:0003676">
    <property type="term" value="F:nucleic acid binding"/>
    <property type="evidence" value="ECO:0007669"/>
    <property type="project" value="InterPro"/>
</dbReference>
<evidence type="ECO:0000313" key="2">
    <source>
        <dbReference type="EMBL" id="OIK04858.1"/>
    </source>
</evidence>
<dbReference type="InterPro" id="IPR048000">
    <property type="entry name" value="TnsA-like"/>
</dbReference>
<reference evidence="2 3" key="1">
    <citation type="submission" date="2016-10" db="EMBL/GenBank/DDBJ databases">
        <title>Genome sequence of Streptomyces sp. MUSC 1.</title>
        <authorList>
            <person name="Lee L.-H."/>
            <person name="Ser H.-L."/>
            <person name="Law J.W.-F."/>
        </authorList>
    </citation>
    <scope>NUCLEOTIDE SEQUENCE [LARGE SCALE GENOMIC DNA]</scope>
    <source>
        <strain evidence="2 3">MUSC 1</strain>
    </source>
</reference>